<feature type="region of interest" description="Disordered" evidence="1">
    <location>
        <begin position="480"/>
        <end position="506"/>
    </location>
</feature>
<evidence type="ECO:0000313" key="3">
    <source>
        <dbReference type="Proteomes" id="UP000515908"/>
    </source>
</evidence>
<reference evidence="2 3" key="1">
    <citation type="submission" date="2020-08" db="EMBL/GenBank/DDBJ databases">
        <authorList>
            <person name="Newling K."/>
            <person name="Davey J."/>
            <person name="Forrester S."/>
        </authorList>
    </citation>
    <scope>NUCLEOTIDE SEQUENCE [LARGE SCALE GENOMIC DNA]</scope>
    <source>
        <strain evidence="3">Crithidia deanei Carvalho (ATCC PRA-265)</strain>
    </source>
</reference>
<organism evidence="2 3">
    <name type="scientific">Angomonas deanei</name>
    <dbReference type="NCBI Taxonomy" id="59799"/>
    <lineage>
        <taxon>Eukaryota</taxon>
        <taxon>Discoba</taxon>
        <taxon>Euglenozoa</taxon>
        <taxon>Kinetoplastea</taxon>
        <taxon>Metakinetoplastina</taxon>
        <taxon>Trypanosomatida</taxon>
        <taxon>Trypanosomatidae</taxon>
        <taxon>Strigomonadinae</taxon>
        <taxon>Angomonas</taxon>
    </lineage>
</organism>
<feature type="region of interest" description="Disordered" evidence="1">
    <location>
        <begin position="20"/>
        <end position="42"/>
    </location>
</feature>
<name>A0A7G2CPJ9_9TRYP</name>
<feature type="compositionally biased region" description="Gly residues" evidence="1">
    <location>
        <begin position="484"/>
        <end position="496"/>
    </location>
</feature>
<dbReference type="AlphaFoldDB" id="A0A7G2CPJ9"/>
<evidence type="ECO:0000256" key="1">
    <source>
        <dbReference type="SAM" id="MobiDB-lite"/>
    </source>
</evidence>
<dbReference type="EMBL" id="LR877160">
    <property type="protein sequence ID" value="CAD2220112.1"/>
    <property type="molecule type" value="Genomic_DNA"/>
</dbReference>
<dbReference type="Proteomes" id="UP000515908">
    <property type="component" value="Chromosome 16"/>
</dbReference>
<feature type="region of interest" description="Disordered" evidence="1">
    <location>
        <begin position="527"/>
        <end position="562"/>
    </location>
</feature>
<evidence type="ECO:0000313" key="2">
    <source>
        <dbReference type="EMBL" id="CAD2220112.1"/>
    </source>
</evidence>
<gene>
    <name evidence="2" type="ORF">ADEAN_000762700</name>
</gene>
<protein>
    <submittedName>
        <fullName evidence="2">Uncharacterized protein</fullName>
    </submittedName>
</protein>
<keyword evidence="3" id="KW-1185">Reference proteome</keyword>
<sequence>MSGNNNMNNKYGARRGTMVAGEQNYNDGGDAPGQRGEEEKSSYYLSASAERHIRRQNTNLIEWYDDELGLVIPFASNHFVLRSEERQAPLIMLNLDCLRRKEHRVSITIEETFLCETAENYRESSLYKIADCCKILSMSSTRIGSTQHPQAEYCYLDERDRMTYVLAVFLTYNRLALTVQYVAGTRIQGTQPSAFNEVIRSIRFSPPRPSDSYLLVSEPRLGLGYRVPLDFASTDSIPLDDVGRTASDRADDALYYSRSNAVSSSTSSLSVPFITLVGRGARHMGVISSYEPSVSSVVGGGPGVSRYGWQQYLEMLVLTTVRRLGVQPCVPLQLLFKEDMQGRQETAGTILIRPYQVNVSCKGNFSSDEGDEKGCVKLTGSFCLIYENLDPNSPCLPFLKPTDGESGRRAYVSIFVFPVRDECVSFCFIASATRHSVEEFFSFLYHHDRVHLPRQPSRPVHLHAVLQPAAPRSTFYHVPRGTGCRHGGGTTSGGPSRGLSPPRPGAHYRHPACVPADWERRAAERYHHPSRQTHPRQPLLRQDVRPPPPSSPLPTTGGCHRPRVGAVHGAWDDCPQTVF</sequence>
<dbReference type="VEuPathDB" id="TriTrypDB:ADEAN_000762700"/>
<accession>A0A7G2CPJ9</accession>
<proteinExistence type="predicted"/>